<proteinExistence type="predicted"/>
<reference evidence="2 3" key="1">
    <citation type="submission" date="2018-08" db="EMBL/GenBank/DDBJ databases">
        <title>Genomic Encyclopedia of Archaeal and Bacterial Type Strains, Phase II (KMG-II): from individual species to whole genera.</title>
        <authorList>
            <person name="Goeker M."/>
        </authorList>
    </citation>
    <scope>NUCLEOTIDE SEQUENCE [LARGE SCALE GENOMIC DNA]</scope>
    <source>
        <strain evidence="2 3">DSM 17099</strain>
    </source>
</reference>
<evidence type="ECO:0008006" key="4">
    <source>
        <dbReference type="Google" id="ProtNLM"/>
    </source>
</evidence>
<accession>A0A3D9XQC5</accession>
<gene>
    <name evidence="2" type="ORF">BDD41_3134</name>
</gene>
<sequence length="219" mass="22503">MSEEANASTDATEAAAQATAEGADANVTAPADQAKTAAEASQDKGADGKAAEAAEGGDAEAFALAAPEGAEAFQADFDAFAGDMDAWLKANPNATAREALTEAAMRQARVAGDAQKQMLEQRNAQLDAWAGDLRKDAEFGGEKYDANVATAVKGLEAVGSPELRKMLDETGLGSHPDVVRAFWKVGQMVADTAVVTGQTGTSTRRSFADALYGNGNGKD</sequence>
<feature type="compositionally biased region" description="Low complexity" evidence="1">
    <location>
        <begin position="1"/>
        <end position="26"/>
    </location>
</feature>
<feature type="compositionally biased region" description="Basic and acidic residues" evidence="1">
    <location>
        <begin position="41"/>
        <end position="52"/>
    </location>
</feature>
<comment type="caution">
    <text evidence="2">The sequence shown here is derived from an EMBL/GenBank/DDBJ whole genome shotgun (WGS) entry which is preliminary data.</text>
</comment>
<name>A0A3D9XQC5_PARVE</name>
<dbReference type="Proteomes" id="UP000256941">
    <property type="component" value="Unassembled WGS sequence"/>
</dbReference>
<protein>
    <recommendedName>
        <fullName evidence="4">Peptidase</fullName>
    </recommendedName>
</protein>
<evidence type="ECO:0000313" key="2">
    <source>
        <dbReference type="EMBL" id="REF70402.1"/>
    </source>
</evidence>
<dbReference type="RefSeq" id="WP_116222320.1">
    <property type="nucleotide sequence ID" value="NZ_CP038197.1"/>
</dbReference>
<evidence type="ECO:0000256" key="1">
    <source>
        <dbReference type="SAM" id="MobiDB-lite"/>
    </source>
</evidence>
<feature type="region of interest" description="Disordered" evidence="1">
    <location>
        <begin position="1"/>
        <end position="56"/>
    </location>
</feature>
<dbReference type="EMBL" id="QTUJ01000002">
    <property type="protein sequence ID" value="REF70402.1"/>
    <property type="molecule type" value="Genomic_DNA"/>
</dbReference>
<organism evidence="2 3">
    <name type="scientific">Paracoccus versutus</name>
    <name type="common">Thiobacillus versutus</name>
    <dbReference type="NCBI Taxonomy" id="34007"/>
    <lineage>
        <taxon>Bacteria</taxon>
        <taxon>Pseudomonadati</taxon>
        <taxon>Pseudomonadota</taxon>
        <taxon>Alphaproteobacteria</taxon>
        <taxon>Rhodobacterales</taxon>
        <taxon>Paracoccaceae</taxon>
        <taxon>Paracoccus</taxon>
    </lineage>
</organism>
<dbReference type="AlphaFoldDB" id="A0A3D9XQC5"/>
<evidence type="ECO:0000313" key="3">
    <source>
        <dbReference type="Proteomes" id="UP000256941"/>
    </source>
</evidence>